<dbReference type="CDD" id="cd00732">
    <property type="entry name" value="CheW"/>
    <property type="match status" value="1"/>
</dbReference>
<organism evidence="5">
    <name type="scientific">hydrothermal vent metagenome</name>
    <dbReference type="NCBI Taxonomy" id="652676"/>
    <lineage>
        <taxon>unclassified sequences</taxon>
        <taxon>metagenomes</taxon>
        <taxon>ecological metagenomes</taxon>
    </lineage>
</organism>
<keyword evidence="3" id="KW-0145">Chemotaxis</keyword>
<evidence type="ECO:0000256" key="1">
    <source>
        <dbReference type="ARBA" id="ARBA00004496"/>
    </source>
</evidence>
<dbReference type="SUPFAM" id="SSF50341">
    <property type="entry name" value="CheW-like"/>
    <property type="match status" value="1"/>
</dbReference>
<dbReference type="AlphaFoldDB" id="A0A3B1BMV4"/>
<protein>
    <submittedName>
        <fullName evidence="5">Positive regulator of CheA protein activity (CheW)</fullName>
    </submittedName>
</protein>
<dbReference type="SMART" id="SM00260">
    <property type="entry name" value="CheW"/>
    <property type="match status" value="1"/>
</dbReference>
<name>A0A3B1BMV4_9ZZZZ</name>
<proteinExistence type="predicted"/>
<reference evidence="5" key="1">
    <citation type="submission" date="2018-06" db="EMBL/GenBank/DDBJ databases">
        <authorList>
            <person name="Zhirakovskaya E."/>
        </authorList>
    </citation>
    <scope>NUCLEOTIDE SEQUENCE</scope>
</reference>
<evidence type="ECO:0000259" key="4">
    <source>
        <dbReference type="PROSITE" id="PS50851"/>
    </source>
</evidence>
<dbReference type="GO" id="GO:0005829">
    <property type="term" value="C:cytosol"/>
    <property type="evidence" value="ECO:0007669"/>
    <property type="project" value="TreeGrafter"/>
</dbReference>
<dbReference type="PANTHER" id="PTHR22617:SF41">
    <property type="entry name" value="CHEMOTAXIS SIGNAL TRANSDUCTION SYSTEM ADAPTOR PROTEIN CHEW"/>
    <property type="match status" value="1"/>
</dbReference>
<accession>A0A3B1BMV4</accession>
<dbReference type="PANTHER" id="PTHR22617">
    <property type="entry name" value="CHEMOTAXIS SENSOR HISTIDINE KINASE-RELATED"/>
    <property type="match status" value="1"/>
</dbReference>
<dbReference type="GO" id="GO:0007165">
    <property type="term" value="P:signal transduction"/>
    <property type="evidence" value="ECO:0007669"/>
    <property type="project" value="InterPro"/>
</dbReference>
<dbReference type="FunFam" id="2.40.50.180:FF:000002">
    <property type="entry name" value="Chemotaxis protein CheW"/>
    <property type="match status" value="1"/>
</dbReference>
<evidence type="ECO:0000313" key="5">
    <source>
        <dbReference type="EMBL" id="VAX15881.1"/>
    </source>
</evidence>
<evidence type="ECO:0000256" key="3">
    <source>
        <dbReference type="ARBA" id="ARBA00022500"/>
    </source>
</evidence>
<dbReference type="EMBL" id="UOGE01000002">
    <property type="protein sequence ID" value="VAX15881.1"/>
    <property type="molecule type" value="Genomic_DNA"/>
</dbReference>
<dbReference type="InterPro" id="IPR036061">
    <property type="entry name" value="CheW-like_dom_sf"/>
</dbReference>
<dbReference type="InterPro" id="IPR002545">
    <property type="entry name" value="CheW-lke_dom"/>
</dbReference>
<comment type="subcellular location">
    <subcellularLocation>
        <location evidence="1">Cytoplasm</location>
    </subcellularLocation>
</comment>
<dbReference type="Gene3D" id="2.30.30.40">
    <property type="entry name" value="SH3 Domains"/>
    <property type="match status" value="1"/>
</dbReference>
<dbReference type="Pfam" id="PF01584">
    <property type="entry name" value="CheW"/>
    <property type="match status" value="1"/>
</dbReference>
<gene>
    <name evidence="5" type="ORF">MNBD_NITROSPINAE02-1268</name>
</gene>
<dbReference type="Gene3D" id="2.40.50.180">
    <property type="entry name" value="CheA-289, Domain 4"/>
    <property type="match status" value="1"/>
</dbReference>
<sequence length="167" mass="18466">MATEIKDEPEKKLSAKGHEGKYLTFVLGDEEYGLEILKVREIIGVMEITSVPQTPEFIKGVINLRGKVIPVIDLRLKFSMESAEYTEETCIIVVDIGKALMGILVDTVSEVLDIAVDQIEPPPSFGSKIQTEFILGMGKIKGKVKILLEIDKVLSIEELMKMAQTTG</sequence>
<evidence type="ECO:0000256" key="2">
    <source>
        <dbReference type="ARBA" id="ARBA00022490"/>
    </source>
</evidence>
<feature type="domain" description="CheW-like" evidence="4">
    <location>
        <begin position="19"/>
        <end position="159"/>
    </location>
</feature>
<dbReference type="PROSITE" id="PS50851">
    <property type="entry name" value="CHEW"/>
    <property type="match status" value="1"/>
</dbReference>
<dbReference type="InterPro" id="IPR039315">
    <property type="entry name" value="CheW"/>
</dbReference>
<keyword evidence="2" id="KW-0963">Cytoplasm</keyword>
<dbReference type="GO" id="GO:0006935">
    <property type="term" value="P:chemotaxis"/>
    <property type="evidence" value="ECO:0007669"/>
    <property type="project" value="UniProtKB-KW"/>
</dbReference>